<dbReference type="CDD" id="cd13149">
    <property type="entry name" value="MATE_like_2"/>
    <property type="match status" value="1"/>
</dbReference>
<feature type="transmembrane region" description="Helical" evidence="7">
    <location>
        <begin position="237"/>
        <end position="266"/>
    </location>
</feature>
<reference evidence="8" key="1">
    <citation type="submission" date="2021-02" db="EMBL/GenBank/DDBJ databases">
        <title>Metagenome analyses of Stigonema ocellatum DSM 106950, Chlorogloea purpurea SAG 13.99 and Gomphosphaeria aponina DSM 107014.</title>
        <authorList>
            <person name="Marter P."/>
            <person name="Huang S."/>
        </authorList>
    </citation>
    <scope>NUCLEOTIDE SEQUENCE</scope>
    <source>
        <strain evidence="8">JP213</strain>
    </source>
</reference>
<feature type="transmembrane region" description="Helical" evidence="7">
    <location>
        <begin position="286"/>
        <end position="305"/>
    </location>
</feature>
<evidence type="ECO:0000256" key="1">
    <source>
        <dbReference type="ARBA" id="ARBA00004651"/>
    </source>
</evidence>
<comment type="caution">
    <text evidence="8">The sequence shown here is derived from an EMBL/GenBank/DDBJ whole genome shotgun (WGS) entry which is preliminary data.</text>
</comment>
<feature type="transmembrane region" description="Helical" evidence="7">
    <location>
        <begin position="410"/>
        <end position="433"/>
    </location>
</feature>
<evidence type="ECO:0000313" key="9">
    <source>
        <dbReference type="Proteomes" id="UP000767446"/>
    </source>
</evidence>
<protein>
    <submittedName>
        <fullName evidence="8">MATE family efflux transporter</fullName>
    </submittedName>
</protein>
<feature type="transmembrane region" description="Helical" evidence="7">
    <location>
        <begin position="21"/>
        <end position="40"/>
    </location>
</feature>
<keyword evidence="5 7" id="KW-1133">Transmembrane helix</keyword>
<dbReference type="GO" id="GO:0005886">
    <property type="term" value="C:plasma membrane"/>
    <property type="evidence" value="ECO:0007669"/>
    <property type="project" value="UniProtKB-SubCell"/>
</dbReference>
<dbReference type="GO" id="GO:0042910">
    <property type="term" value="F:xenobiotic transmembrane transporter activity"/>
    <property type="evidence" value="ECO:0007669"/>
    <property type="project" value="InterPro"/>
</dbReference>
<evidence type="ECO:0000313" key="8">
    <source>
        <dbReference type="EMBL" id="MBR8829204.1"/>
    </source>
</evidence>
<proteinExistence type="predicted"/>
<feature type="transmembrane region" description="Helical" evidence="7">
    <location>
        <begin position="385"/>
        <end position="404"/>
    </location>
</feature>
<dbReference type="NCBIfam" id="TIGR00797">
    <property type="entry name" value="matE"/>
    <property type="match status" value="1"/>
</dbReference>
<dbReference type="GO" id="GO:0015297">
    <property type="term" value="F:antiporter activity"/>
    <property type="evidence" value="ECO:0007669"/>
    <property type="project" value="InterPro"/>
</dbReference>
<dbReference type="Proteomes" id="UP000767446">
    <property type="component" value="Unassembled WGS sequence"/>
</dbReference>
<feature type="transmembrane region" description="Helical" evidence="7">
    <location>
        <begin position="353"/>
        <end position="373"/>
    </location>
</feature>
<evidence type="ECO:0000256" key="6">
    <source>
        <dbReference type="ARBA" id="ARBA00023136"/>
    </source>
</evidence>
<dbReference type="PIRSF" id="PIRSF006603">
    <property type="entry name" value="DinF"/>
    <property type="match status" value="1"/>
</dbReference>
<keyword evidence="3" id="KW-1003">Cell membrane</keyword>
<comment type="subcellular location">
    <subcellularLocation>
        <location evidence="1">Cell membrane</location>
        <topology evidence="1">Multi-pass membrane protein</topology>
    </subcellularLocation>
</comment>
<evidence type="ECO:0000256" key="7">
    <source>
        <dbReference type="SAM" id="Phobius"/>
    </source>
</evidence>
<organism evidence="8 9">
    <name type="scientific">Gomphosphaeria aponina SAG 52.96 = DSM 107014</name>
    <dbReference type="NCBI Taxonomy" id="1521640"/>
    <lineage>
        <taxon>Bacteria</taxon>
        <taxon>Bacillati</taxon>
        <taxon>Cyanobacteriota</taxon>
        <taxon>Cyanophyceae</taxon>
        <taxon>Oscillatoriophycideae</taxon>
        <taxon>Chroococcales</taxon>
        <taxon>Gomphosphaeriaceae</taxon>
        <taxon>Gomphosphaeria</taxon>
    </lineage>
</organism>
<feature type="transmembrane region" description="Helical" evidence="7">
    <location>
        <begin position="317"/>
        <end position="341"/>
    </location>
</feature>
<evidence type="ECO:0000256" key="5">
    <source>
        <dbReference type="ARBA" id="ARBA00022989"/>
    </source>
</evidence>
<sequence length="462" mass="49740">MKQNLTEGNVGKHLIDLTIPMIWGVFAVIAFSIADTYYVGKLGADELAAMSFTWPVVTTLGSLAMGLGVGASSIIARAIGEGDRLKVQRLTTDSLSLSLLAVGIFVFIGLATIDPLFTALGATPELLPLIHSYMEIWYWGMIFLVIPMVGNSAIRAAGNIQVASMIMIFAGLVNIILDPFFIFGWAGLPRLELAGAAMATVIARATTLLAALFFLYREKMLCYHLPKLPVLLNSWKNILYVGLPAAGSSMIMPMSIGVITSMVAVYGNEAVAGFGVASRVEAFGSIVLMSLAAIIGPFVGQNWGAKQYHRVHRSLQLSFLFCLFWGVFLAAIIAPTGSWIASLFNSDPKVVKIAATYLLIVPISYGASGAIQVASSTFNALGKPLPSTAMILIRMLVLYVPLAYLGRKFFGINGIFLATAFSNIAVGWLGFIWTQKTCADEKRQRAESMDGKQQLVNVSDQN</sequence>
<feature type="transmembrane region" description="Helical" evidence="7">
    <location>
        <begin position="136"/>
        <end position="154"/>
    </location>
</feature>
<keyword evidence="2" id="KW-0813">Transport</keyword>
<evidence type="ECO:0000256" key="2">
    <source>
        <dbReference type="ARBA" id="ARBA00022448"/>
    </source>
</evidence>
<dbReference type="InterPro" id="IPR002528">
    <property type="entry name" value="MATE_fam"/>
</dbReference>
<gene>
    <name evidence="8" type="ORF">DSM107014_15120</name>
</gene>
<keyword evidence="4 7" id="KW-0812">Transmembrane</keyword>
<feature type="transmembrane region" description="Helical" evidence="7">
    <location>
        <begin position="194"/>
        <end position="216"/>
    </location>
</feature>
<evidence type="ECO:0000256" key="4">
    <source>
        <dbReference type="ARBA" id="ARBA00022692"/>
    </source>
</evidence>
<feature type="transmembrane region" description="Helical" evidence="7">
    <location>
        <begin position="52"/>
        <end position="76"/>
    </location>
</feature>
<dbReference type="AlphaFoldDB" id="A0A941GSU6"/>
<feature type="transmembrane region" description="Helical" evidence="7">
    <location>
        <begin position="166"/>
        <end position="188"/>
    </location>
</feature>
<dbReference type="Pfam" id="PF01554">
    <property type="entry name" value="MatE"/>
    <property type="match status" value="2"/>
</dbReference>
<accession>A0A941GSU6</accession>
<keyword evidence="6 7" id="KW-0472">Membrane</keyword>
<dbReference type="PANTHER" id="PTHR43549">
    <property type="entry name" value="MULTIDRUG RESISTANCE PROTEIN YPNP-RELATED"/>
    <property type="match status" value="1"/>
</dbReference>
<name>A0A941GSU6_9CHRO</name>
<dbReference type="PANTHER" id="PTHR43549:SF3">
    <property type="entry name" value="MULTIDRUG RESISTANCE PROTEIN YPNP-RELATED"/>
    <property type="match status" value="1"/>
</dbReference>
<evidence type="ECO:0000256" key="3">
    <source>
        <dbReference type="ARBA" id="ARBA00022475"/>
    </source>
</evidence>
<dbReference type="InterPro" id="IPR048279">
    <property type="entry name" value="MdtK-like"/>
</dbReference>
<feature type="transmembrane region" description="Helical" evidence="7">
    <location>
        <begin position="97"/>
        <end position="116"/>
    </location>
</feature>
<dbReference type="EMBL" id="JADQBC010000116">
    <property type="protein sequence ID" value="MBR8829204.1"/>
    <property type="molecule type" value="Genomic_DNA"/>
</dbReference>
<dbReference type="InterPro" id="IPR052031">
    <property type="entry name" value="Membrane_Transporter-Flippase"/>
</dbReference>